<proteinExistence type="predicted"/>
<protein>
    <submittedName>
        <fullName evidence="2">Uncharacterized protein</fullName>
    </submittedName>
</protein>
<keyword evidence="3" id="KW-1185">Reference proteome</keyword>
<comment type="caution">
    <text evidence="2">The sequence shown here is derived from an EMBL/GenBank/DDBJ whole genome shotgun (WGS) entry which is preliminary data.</text>
</comment>
<dbReference type="EMBL" id="JABWDY010029400">
    <property type="protein sequence ID" value="KAF5186357.1"/>
    <property type="molecule type" value="Genomic_DNA"/>
</dbReference>
<evidence type="ECO:0000256" key="1">
    <source>
        <dbReference type="SAM" id="MobiDB-lite"/>
    </source>
</evidence>
<dbReference type="AlphaFoldDB" id="A0A7J6VNN2"/>
<reference evidence="2 3" key="1">
    <citation type="submission" date="2020-06" db="EMBL/GenBank/DDBJ databases">
        <title>Transcriptomic and genomic resources for Thalictrum thalictroides and T. hernandezii: Facilitating candidate gene discovery in an emerging model plant lineage.</title>
        <authorList>
            <person name="Arias T."/>
            <person name="Riano-Pachon D.M."/>
            <person name="Di Stilio V.S."/>
        </authorList>
    </citation>
    <scope>NUCLEOTIDE SEQUENCE [LARGE SCALE GENOMIC DNA]</scope>
    <source>
        <strain evidence="3">cv. WT478/WT964</strain>
        <tissue evidence="2">Leaves</tissue>
    </source>
</reference>
<name>A0A7J6VNN2_THATH</name>
<organism evidence="2 3">
    <name type="scientific">Thalictrum thalictroides</name>
    <name type="common">Rue-anemone</name>
    <name type="synonym">Anemone thalictroides</name>
    <dbReference type="NCBI Taxonomy" id="46969"/>
    <lineage>
        <taxon>Eukaryota</taxon>
        <taxon>Viridiplantae</taxon>
        <taxon>Streptophyta</taxon>
        <taxon>Embryophyta</taxon>
        <taxon>Tracheophyta</taxon>
        <taxon>Spermatophyta</taxon>
        <taxon>Magnoliopsida</taxon>
        <taxon>Ranunculales</taxon>
        <taxon>Ranunculaceae</taxon>
        <taxon>Thalictroideae</taxon>
        <taxon>Thalictrum</taxon>
    </lineage>
</organism>
<dbReference type="Proteomes" id="UP000554482">
    <property type="component" value="Unassembled WGS sequence"/>
</dbReference>
<evidence type="ECO:0000313" key="2">
    <source>
        <dbReference type="EMBL" id="KAF5186357.1"/>
    </source>
</evidence>
<feature type="non-terminal residue" evidence="2">
    <location>
        <position position="1"/>
    </location>
</feature>
<evidence type="ECO:0000313" key="3">
    <source>
        <dbReference type="Proteomes" id="UP000554482"/>
    </source>
</evidence>
<gene>
    <name evidence="2" type="ORF">FRX31_024058</name>
</gene>
<accession>A0A7J6VNN2</accession>
<feature type="region of interest" description="Disordered" evidence="1">
    <location>
        <begin position="24"/>
        <end position="43"/>
    </location>
</feature>
<sequence>EISYTSTSYASKWVPILNGVSSNDVDSNYDQSQHGHDTSVTAQPSDQCAYSVNEEEIWKYMGSKEFELMFLGGIDEEEISYTSTSYASKGDVDSNYDQPQHGHDTFLAAQPSDQCAYSLQSNQSQNSILLTGIADQYVRLLQLDSGHGLINTSEPDGRPVKKKQLRNGTLFGLMVPMVFVLKFPRRPQRIFKNIQIF</sequence>